<keyword evidence="2" id="KW-1185">Reference proteome</keyword>
<organism evidence="1 2">
    <name type="scientific">Solea senegalensis</name>
    <name type="common">Senegalese sole</name>
    <dbReference type="NCBI Taxonomy" id="28829"/>
    <lineage>
        <taxon>Eukaryota</taxon>
        <taxon>Metazoa</taxon>
        <taxon>Chordata</taxon>
        <taxon>Craniata</taxon>
        <taxon>Vertebrata</taxon>
        <taxon>Euteleostomi</taxon>
        <taxon>Actinopterygii</taxon>
        <taxon>Neopterygii</taxon>
        <taxon>Teleostei</taxon>
        <taxon>Neoteleostei</taxon>
        <taxon>Acanthomorphata</taxon>
        <taxon>Carangaria</taxon>
        <taxon>Pleuronectiformes</taxon>
        <taxon>Pleuronectoidei</taxon>
        <taxon>Soleidae</taxon>
        <taxon>Solea</taxon>
    </lineage>
</organism>
<protein>
    <submittedName>
        <fullName evidence="1">Uncharacterized protein</fullName>
    </submittedName>
</protein>
<evidence type="ECO:0000313" key="2">
    <source>
        <dbReference type="Proteomes" id="UP000693946"/>
    </source>
</evidence>
<name>A0AAV6SHZ3_SOLSE</name>
<proteinExistence type="predicted"/>
<accession>A0AAV6SHZ3</accession>
<evidence type="ECO:0000313" key="1">
    <source>
        <dbReference type="EMBL" id="KAG7515821.1"/>
    </source>
</evidence>
<dbReference type="Proteomes" id="UP000693946">
    <property type="component" value="Linkage Group LG13"/>
</dbReference>
<comment type="caution">
    <text evidence="1">The sequence shown here is derived from an EMBL/GenBank/DDBJ whole genome shotgun (WGS) entry which is preliminary data.</text>
</comment>
<gene>
    <name evidence="1" type="ORF">JOB18_016685</name>
</gene>
<sequence length="58" mass="6505">MRLCLADENVLKLKNLIDFLLKHPPEKLLLLLLLHNHVSEAYFAAAAAAAVAFDCQHH</sequence>
<dbReference type="EMBL" id="JAGKHQ010000005">
    <property type="protein sequence ID" value="KAG7515821.1"/>
    <property type="molecule type" value="Genomic_DNA"/>
</dbReference>
<dbReference type="AlphaFoldDB" id="A0AAV6SHZ3"/>
<reference evidence="1 2" key="1">
    <citation type="journal article" date="2021" name="Sci. Rep.">
        <title>Chromosome anchoring in Senegalese sole (Solea senegalensis) reveals sex-associated markers and genome rearrangements in flatfish.</title>
        <authorList>
            <person name="Guerrero-Cozar I."/>
            <person name="Gomez-Garrido J."/>
            <person name="Berbel C."/>
            <person name="Martinez-Blanch J.F."/>
            <person name="Alioto T."/>
            <person name="Claros M.G."/>
            <person name="Gagnaire P.A."/>
            <person name="Manchado M."/>
        </authorList>
    </citation>
    <scope>NUCLEOTIDE SEQUENCE [LARGE SCALE GENOMIC DNA]</scope>
    <source>
        <strain evidence="1">Sse05_10M</strain>
    </source>
</reference>